<dbReference type="EMBL" id="PGGM01000011">
    <property type="protein sequence ID" value="PSH61830.1"/>
    <property type="molecule type" value="Genomic_DNA"/>
</dbReference>
<evidence type="ECO:0000313" key="6">
    <source>
        <dbReference type="Proteomes" id="UP000241764"/>
    </source>
</evidence>
<evidence type="ECO:0000313" key="5">
    <source>
        <dbReference type="EMBL" id="PSH61830.1"/>
    </source>
</evidence>
<gene>
    <name evidence="5" type="ORF">CU103_21110</name>
</gene>
<name>A0A2P7B5Y2_9HYPH</name>
<dbReference type="InterPro" id="IPR009057">
    <property type="entry name" value="Homeodomain-like_sf"/>
</dbReference>
<dbReference type="PANTHER" id="PTHR46796:SF14">
    <property type="entry name" value="TRANSCRIPTIONAL REGULATORY PROTEIN"/>
    <property type="match status" value="1"/>
</dbReference>
<dbReference type="SUPFAM" id="SSF46689">
    <property type="entry name" value="Homeodomain-like"/>
    <property type="match status" value="2"/>
</dbReference>
<evidence type="ECO:0000259" key="4">
    <source>
        <dbReference type="PROSITE" id="PS01124"/>
    </source>
</evidence>
<dbReference type="Proteomes" id="UP000241764">
    <property type="component" value="Unassembled WGS sequence"/>
</dbReference>
<organism evidence="5 6">
    <name type="scientific">Phyllobacterium sophorae</name>
    <dbReference type="NCBI Taxonomy" id="1520277"/>
    <lineage>
        <taxon>Bacteria</taxon>
        <taxon>Pseudomonadati</taxon>
        <taxon>Pseudomonadota</taxon>
        <taxon>Alphaproteobacteria</taxon>
        <taxon>Hyphomicrobiales</taxon>
        <taxon>Phyllobacteriaceae</taxon>
        <taxon>Phyllobacterium</taxon>
    </lineage>
</organism>
<accession>A0A2P7B5Y2</accession>
<dbReference type="PANTHER" id="PTHR46796">
    <property type="entry name" value="HTH-TYPE TRANSCRIPTIONAL ACTIVATOR RHAS-RELATED"/>
    <property type="match status" value="1"/>
</dbReference>
<dbReference type="GO" id="GO:0043565">
    <property type="term" value="F:sequence-specific DNA binding"/>
    <property type="evidence" value="ECO:0007669"/>
    <property type="project" value="InterPro"/>
</dbReference>
<dbReference type="InterPro" id="IPR018060">
    <property type="entry name" value="HTH_AraC"/>
</dbReference>
<dbReference type="AlphaFoldDB" id="A0A2P7B5Y2"/>
<proteinExistence type="predicted"/>
<feature type="domain" description="HTH araC/xylS-type" evidence="4">
    <location>
        <begin position="174"/>
        <end position="272"/>
    </location>
</feature>
<evidence type="ECO:0000256" key="1">
    <source>
        <dbReference type="ARBA" id="ARBA00023015"/>
    </source>
</evidence>
<comment type="caution">
    <text evidence="5">The sequence shown here is derived from an EMBL/GenBank/DDBJ whole genome shotgun (WGS) entry which is preliminary data.</text>
</comment>
<sequence length="275" mass="30592">MKAASFSVTRLRRAVADGTSFIVELPPQDAYFMMVYLRNVRHCDIIADGSRTDVTDYRKGSVCLVDLTDGASICLHSDLDALAFRLPQSLFDELIERSTEAQFRKLRCKRGEIDSVMRNLGVALLPLFEASPSKPPAALQHIAIATCAHLLHNYSDVPLGNSYKNGSLSPWQEKTAKEFMIDHFRSDISVTAIAASAGLSSGHFSQGFKNATGQTPHQWLIRLRVERAKDLLANRSMNLSIIAEECGFTDQSHFTKVFSRETGMTPAVWRNRGLQ</sequence>
<dbReference type="GO" id="GO:0003700">
    <property type="term" value="F:DNA-binding transcription factor activity"/>
    <property type="evidence" value="ECO:0007669"/>
    <property type="project" value="InterPro"/>
</dbReference>
<dbReference type="SMART" id="SM00342">
    <property type="entry name" value="HTH_ARAC"/>
    <property type="match status" value="1"/>
</dbReference>
<dbReference type="OrthoDB" id="9806208at2"/>
<dbReference type="PROSITE" id="PS00041">
    <property type="entry name" value="HTH_ARAC_FAMILY_1"/>
    <property type="match status" value="1"/>
</dbReference>
<keyword evidence="1" id="KW-0805">Transcription regulation</keyword>
<keyword evidence="2" id="KW-0238">DNA-binding</keyword>
<reference evidence="6" key="1">
    <citation type="submission" date="2017-11" db="EMBL/GenBank/DDBJ databases">
        <authorList>
            <person name="Kuznetsova I."/>
            <person name="Sazanova A."/>
            <person name="Chirak E."/>
            <person name="Safronova V."/>
            <person name="Willems A."/>
        </authorList>
    </citation>
    <scope>NUCLEOTIDE SEQUENCE [LARGE SCALE GENOMIC DNA]</scope>
    <source>
        <strain evidence="6">CCBAU 03422</strain>
    </source>
</reference>
<dbReference type="PRINTS" id="PR00032">
    <property type="entry name" value="HTHARAC"/>
</dbReference>
<evidence type="ECO:0000256" key="2">
    <source>
        <dbReference type="ARBA" id="ARBA00023125"/>
    </source>
</evidence>
<dbReference type="PROSITE" id="PS01124">
    <property type="entry name" value="HTH_ARAC_FAMILY_2"/>
    <property type="match status" value="1"/>
</dbReference>
<dbReference type="InterPro" id="IPR020449">
    <property type="entry name" value="Tscrpt_reg_AraC-type_HTH"/>
</dbReference>
<dbReference type="Pfam" id="PF12833">
    <property type="entry name" value="HTH_18"/>
    <property type="match status" value="1"/>
</dbReference>
<dbReference type="InterPro" id="IPR050204">
    <property type="entry name" value="AraC_XylS_family_regulators"/>
</dbReference>
<evidence type="ECO:0000256" key="3">
    <source>
        <dbReference type="ARBA" id="ARBA00023163"/>
    </source>
</evidence>
<protein>
    <submittedName>
        <fullName evidence="5">AraC family transcriptional regulator</fullName>
    </submittedName>
</protein>
<dbReference type="Gene3D" id="1.10.10.60">
    <property type="entry name" value="Homeodomain-like"/>
    <property type="match status" value="2"/>
</dbReference>
<dbReference type="InterPro" id="IPR018062">
    <property type="entry name" value="HTH_AraC-typ_CS"/>
</dbReference>
<keyword evidence="6" id="KW-1185">Reference proteome</keyword>
<keyword evidence="3" id="KW-0804">Transcription</keyword>